<dbReference type="PATRIC" id="fig|361041.3.peg.1014"/>
<dbReference type="InterPro" id="IPR050368">
    <property type="entry name" value="ClC-type_chloride_channel"/>
</dbReference>
<feature type="transmembrane region" description="Helical" evidence="10">
    <location>
        <begin position="191"/>
        <end position="215"/>
    </location>
</feature>
<evidence type="ECO:0000256" key="5">
    <source>
        <dbReference type="ARBA" id="ARBA00023065"/>
    </source>
</evidence>
<keyword evidence="9" id="KW-0407">Ion channel</keyword>
<name>A0A0F5LG24_9HYPH</name>
<feature type="transmembrane region" description="Helical" evidence="10">
    <location>
        <begin position="227"/>
        <end position="249"/>
    </location>
</feature>
<dbReference type="InterPro" id="IPR014743">
    <property type="entry name" value="Cl-channel_core"/>
</dbReference>
<dbReference type="EMBL" id="LAJG01000014">
    <property type="protein sequence ID" value="KKB80512.1"/>
    <property type="molecule type" value="Genomic_DNA"/>
</dbReference>
<dbReference type="Proteomes" id="UP000033514">
    <property type="component" value="Unassembled WGS sequence"/>
</dbReference>
<evidence type="ECO:0000256" key="8">
    <source>
        <dbReference type="ARBA" id="ARBA00023214"/>
    </source>
</evidence>
<evidence type="ECO:0000256" key="1">
    <source>
        <dbReference type="ARBA" id="ARBA00004141"/>
    </source>
</evidence>
<feature type="transmembrane region" description="Helical" evidence="10">
    <location>
        <begin position="269"/>
        <end position="291"/>
    </location>
</feature>
<keyword evidence="12" id="KW-1185">Reference proteome</keyword>
<gene>
    <name evidence="11" type="ORF">VW35_08345</name>
</gene>
<accession>A0A0F5LG24</accession>
<keyword evidence="3 10" id="KW-0812">Transmembrane</keyword>
<keyword evidence="7" id="KW-0869">Chloride channel</keyword>
<dbReference type="Pfam" id="PF00654">
    <property type="entry name" value="Voltage_CLC"/>
    <property type="match status" value="1"/>
</dbReference>
<dbReference type="GO" id="GO:0034707">
    <property type="term" value="C:chloride channel complex"/>
    <property type="evidence" value="ECO:0007669"/>
    <property type="project" value="UniProtKB-KW"/>
</dbReference>
<dbReference type="InterPro" id="IPR001807">
    <property type="entry name" value="ClC"/>
</dbReference>
<dbReference type="PANTHER" id="PTHR43427">
    <property type="entry name" value="CHLORIDE CHANNEL PROTEIN CLC-E"/>
    <property type="match status" value="1"/>
</dbReference>
<evidence type="ECO:0000313" key="12">
    <source>
        <dbReference type="Proteomes" id="UP000033514"/>
    </source>
</evidence>
<comment type="subcellular location">
    <subcellularLocation>
        <location evidence="1">Membrane</location>
        <topology evidence="1">Multi-pass membrane protein</topology>
    </subcellularLocation>
</comment>
<evidence type="ECO:0000256" key="9">
    <source>
        <dbReference type="ARBA" id="ARBA00023303"/>
    </source>
</evidence>
<sequence length="439" mass="45806">MTYATKLRWKRIWLPRLRRRTLFVIGGLTVGLAALALAFLADEAQRLFSLMQQQWPYLPLLLTPTGFAFLVWLTRRYVPGAQGSGIPQVMAARQLQSIEDKQRLVSPKLSIAKMILLSGGLLVGASAGREGPTVQIGASIMFWLGRISPHRQPGLLLAGGAAGVAAAFNAPLAGIVFAIEEMSRSFEIKTSGLVLSAVIVAGLVPLAIVGDYTYFGRSEVALVGVGAWPWILVLGAVCGLLGGLFSRFVTAFASGLPGRIGAFIKAHPVTFAAICGLGVAVCGILSDGGVFGTSAEQAKAIMAGESVSSGFGALKLLATLLSSVSGIPGGIFSPSLAVGAGVADMFSALVPIPIAALTIICMGSYLAAVLQAPITAFVIVTEMTGNHSLIFPLMVGSVVATSISRLVCKEGIYHALARQLVENTSKAENRGVRKTSNRS</sequence>
<feature type="transmembrane region" description="Helical" evidence="10">
    <location>
        <begin position="345"/>
        <end position="369"/>
    </location>
</feature>
<reference evidence="11 12" key="1">
    <citation type="submission" date="2015-03" db="EMBL/GenBank/DDBJ databases">
        <authorList>
            <person name="Hassan Y.I."/>
            <person name="Lepp D."/>
            <person name="Zhou T."/>
        </authorList>
    </citation>
    <scope>NUCLEOTIDE SEQUENCE [LARGE SCALE GENOMIC DNA]</scope>
    <source>
        <strain evidence="11 12">GH2-10</strain>
    </source>
</reference>
<feature type="transmembrane region" description="Helical" evidence="10">
    <location>
        <begin position="55"/>
        <end position="73"/>
    </location>
</feature>
<evidence type="ECO:0000256" key="2">
    <source>
        <dbReference type="ARBA" id="ARBA00022448"/>
    </source>
</evidence>
<evidence type="ECO:0000313" key="11">
    <source>
        <dbReference type="EMBL" id="KKB80512.1"/>
    </source>
</evidence>
<dbReference type="AlphaFoldDB" id="A0A0F5LG24"/>
<feature type="transmembrane region" description="Helical" evidence="10">
    <location>
        <begin position="21"/>
        <end position="40"/>
    </location>
</feature>
<dbReference type="PRINTS" id="PR00762">
    <property type="entry name" value="CLCHANNEL"/>
</dbReference>
<proteinExistence type="predicted"/>
<keyword evidence="2" id="KW-0813">Transport</keyword>
<evidence type="ECO:0000256" key="10">
    <source>
        <dbReference type="SAM" id="Phobius"/>
    </source>
</evidence>
<dbReference type="CDD" id="cd01034">
    <property type="entry name" value="EriC_like"/>
    <property type="match status" value="1"/>
</dbReference>
<evidence type="ECO:0000256" key="3">
    <source>
        <dbReference type="ARBA" id="ARBA00022692"/>
    </source>
</evidence>
<dbReference type="PANTHER" id="PTHR43427:SF6">
    <property type="entry name" value="CHLORIDE CHANNEL PROTEIN CLC-E"/>
    <property type="match status" value="1"/>
</dbReference>
<dbReference type="SUPFAM" id="SSF81340">
    <property type="entry name" value="Clc chloride channel"/>
    <property type="match status" value="1"/>
</dbReference>
<keyword evidence="6 10" id="KW-0472">Membrane</keyword>
<dbReference type="GO" id="GO:0005254">
    <property type="term" value="F:chloride channel activity"/>
    <property type="evidence" value="ECO:0007669"/>
    <property type="project" value="UniProtKB-KW"/>
</dbReference>
<organism evidence="11 12">
    <name type="scientific">Devosia soli</name>
    <dbReference type="NCBI Taxonomy" id="361041"/>
    <lineage>
        <taxon>Bacteria</taxon>
        <taxon>Pseudomonadati</taxon>
        <taxon>Pseudomonadota</taxon>
        <taxon>Alphaproteobacteria</taxon>
        <taxon>Hyphomicrobiales</taxon>
        <taxon>Devosiaceae</taxon>
        <taxon>Devosia</taxon>
    </lineage>
</organism>
<evidence type="ECO:0000256" key="4">
    <source>
        <dbReference type="ARBA" id="ARBA00022989"/>
    </source>
</evidence>
<comment type="caution">
    <text evidence="11">The sequence shown here is derived from an EMBL/GenBank/DDBJ whole genome shotgun (WGS) entry which is preliminary data.</text>
</comment>
<protein>
    <submittedName>
        <fullName evidence="11">Chloride channel protein</fullName>
    </submittedName>
</protein>
<feature type="transmembrane region" description="Helical" evidence="10">
    <location>
        <begin position="311"/>
        <end position="333"/>
    </location>
</feature>
<keyword evidence="4 10" id="KW-1133">Transmembrane helix</keyword>
<feature type="transmembrane region" description="Helical" evidence="10">
    <location>
        <begin position="155"/>
        <end position="179"/>
    </location>
</feature>
<keyword evidence="8" id="KW-0868">Chloride</keyword>
<evidence type="ECO:0000256" key="7">
    <source>
        <dbReference type="ARBA" id="ARBA00023173"/>
    </source>
</evidence>
<keyword evidence="5" id="KW-0406">Ion transport</keyword>
<dbReference type="STRING" id="361041.VW35_08345"/>
<evidence type="ECO:0000256" key="6">
    <source>
        <dbReference type="ARBA" id="ARBA00023136"/>
    </source>
</evidence>
<dbReference type="Gene3D" id="1.10.3080.10">
    <property type="entry name" value="Clc chloride channel"/>
    <property type="match status" value="1"/>
</dbReference>